<dbReference type="InterPro" id="IPR013320">
    <property type="entry name" value="ConA-like_dom_sf"/>
</dbReference>
<feature type="region of interest" description="Disordered" evidence="6">
    <location>
        <begin position="288"/>
        <end position="326"/>
    </location>
</feature>
<dbReference type="SMART" id="SM00449">
    <property type="entry name" value="SPRY"/>
    <property type="match status" value="1"/>
</dbReference>
<keyword evidence="4" id="KW-0862">Zinc</keyword>
<dbReference type="GO" id="GO:0008270">
    <property type="term" value="F:zinc ion binding"/>
    <property type="evidence" value="ECO:0007669"/>
    <property type="project" value="UniProtKB-KW"/>
</dbReference>
<dbReference type="Gene3D" id="3.90.980.20">
    <property type="match status" value="1"/>
</dbReference>
<evidence type="ECO:0000259" key="7">
    <source>
        <dbReference type="SMART" id="SM00449"/>
    </source>
</evidence>
<dbReference type="PROSITE" id="PS01359">
    <property type="entry name" value="ZF_PHD_1"/>
    <property type="match status" value="1"/>
</dbReference>
<dbReference type="Pfam" id="PF21257">
    <property type="entry name" value="PHD_ash2p_like"/>
    <property type="match status" value="1"/>
</dbReference>
<evidence type="ECO:0000256" key="5">
    <source>
        <dbReference type="ARBA" id="ARBA00023242"/>
    </source>
</evidence>
<dbReference type="AlphaFoldDB" id="A0A9N6WSR4"/>
<dbReference type="CDD" id="cd12872">
    <property type="entry name" value="SPRY_Ash2"/>
    <property type="match status" value="1"/>
</dbReference>
<evidence type="ECO:0000256" key="6">
    <source>
        <dbReference type="SAM" id="MobiDB-lite"/>
    </source>
</evidence>
<protein>
    <submittedName>
        <fullName evidence="8">EOG090X03NS</fullName>
    </submittedName>
</protein>
<dbReference type="GO" id="GO:0000976">
    <property type="term" value="F:transcription cis-regulatory region binding"/>
    <property type="evidence" value="ECO:0007669"/>
    <property type="project" value="TreeGrafter"/>
</dbReference>
<dbReference type="Pfam" id="PF21198">
    <property type="entry name" value="ASH2L-like_WH"/>
    <property type="match status" value="1"/>
</dbReference>
<proteinExistence type="predicted"/>
<dbReference type="SUPFAM" id="SSF49899">
    <property type="entry name" value="Concanavalin A-like lectins/glucanases"/>
    <property type="match status" value="1"/>
</dbReference>
<dbReference type="InterPro" id="IPR003877">
    <property type="entry name" value="SPRY_dom"/>
</dbReference>
<accession>A0A9N6WSR4</accession>
<dbReference type="FunFam" id="3.90.980.20:FF:000005">
    <property type="entry name" value="Set1/Ash2 histone methyltransferase complex subunit ASH2"/>
    <property type="match status" value="1"/>
</dbReference>
<dbReference type="Gene3D" id="2.60.120.920">
    <property type="match status" value="1"/>
</dbReference>
<dbReference type="GO" id="GO:0048188">
    <property type="term" value="C:Set1C/COMPASS complex"/>
    <property type="evidence" value="ECO:0007669"/>
    <property type="project" value="InterPro"/>
</dbReference>
<dbReference type="PANTHER" id="PTHR10598">
    <property type="entry name" value="SET1/ASH2 HISTONE METHYLTRANSFERASE COMPLEX SUBUNIT ASH2"/>
    <property type="match status" value="1"/>
</dbReference>
<dbReference type="PANTHER" id="PTHR10598:SF0">
    <property type="entry name" value="SET1_ASH2 HISTONE METHYLTRANSFERASE COMPLEX SUBUNIT ASH2"/>
    <property type="match status" value="1"/>
</dbReference>
<keyword evidence="2" id="KW-0479">Metal-binding</keyword>
<dbReference type="InterPro" id="IPR037353">
    <property type="entry name" value="ASH2"/>
</dbReference>
<dbReference type="InterPro" id="IPR053835">
    <property type="entry name" value="ASH2L-like_WH"/>
</dbReference>
<dbReference type="EMBL" id="OC985748">
    <property type="protein sequence ID" value="CAG4642403.1"/>
    <property type="molecule type" value="Genomic_DNA"/>
</dbReference>
<dbReference type="CDD" id="cd15583">
    <property type="entry name" value="PHD_ash2p_like"/>
    <property type="match status" value="1"/>
</dbReference>
<reference evidence="8" key="1">
    <citation type="submission" date="2021-04" db="EMBL/GenBank/DDBJ databases">
        <authorList>
            <person name="Cornetti L."/>
        </authorList>
    </citation>
    <scope>NUCLEOTIDE SEQUENCE</scope>
</reference>
<evidence type="ECO:0000256" key="3">
    <source>
        <dbReference type="ARBA" id="ARBA00022771"/>
    </source>
</evidence>
<sequence>MADSEVIQTKTGDNARVNEAQEIADSGNIPMDQDEEMKEESDAYSTLEKPLPSTQETENPVSMKEDKAVLSSLLGETKPELPTSADLEVNISNKPTERESHCYCSKERNLNIVELYCATCLRWFHESCITSQLGKLVPFMMNYVFLCKNCSPTGVESFKKNQAQFTQMCITTIANLMQNSLKEGLSRQYFSRDREVISYIESHWEYMTTMPRRVTQSWHATVHKTLLKERGLVFVMQEPGSDANLALTSNDCMVGLLSLELINIRPNYEAMVRAGHLKPTDISGTVGTVGARGRGYKRRVPDQFGSNQRKTRNDLGTPKLPAHGYPLEHPFNKDGYRYILAEPDPHAPFRQEFDESSDWAGKPIPGWLYRKLNPTTVLLTLHDRAPQLKVTEDRLALTGDKGYCTIRATHYVHRGSWYWECTIEEMPESAATRIGFAQSYANLQAPLGYDKFGYSWRSKKGTVFHQSMGKHFSQGYGEGDVLGILIDLPDQPDNTFIPPTYKDKPLVKFKSHLYYEDRDELPDAIRNLQSLPKSTIRFFKNGILQGTGFEDIYSGCYFPALSLFKNVTVSVNFGPNFKCPPKDATFRGMHERTDESMAEQAMADMLFFTENEGRLRLDSSAI</sequence>
<dbReference type="SUPFAM" id="SSF57903">
    <property type="entry name" value="FYVE/PHD zinc finger"/>
    <property type="match status" value="1"/>
</dbReference>
<feature type="compositionally biased region" description="Polar residues" evidence="6">
    <location>
        <begin position="1"/>
        <end position="12"/>
    </location>
</feature>
<evidence type="ECO:0000313" key="8">
    <source>
        <dbReference type="EMBL" id="CAG4642403.1"/>
    </source>
</evidence>
<dbReference type="InterPro" id="IPR043136">
    <property type="entry name" value="B30.2/SPRY_sf"/>
</dbReference>
<gene>
    <name evidence="8" type="primary">EOG090X03NS</name>
</gene>
<evidence type="ECO:0000256" key="1">
    <source>
        <dbReference type="ARBA" id="ARBA00004123"/>
    </source>
</evidence>
<name>A0A9N6WSR4_9CRUS</name>
<dbReference type="InterPro" id="IPR011011">
    <property type="entry name" value="Znf_FYVE_PHD"/>
</dbReference>
<keyword evidence="3" id="KW-0863">Zinc-finger</keyword>
<dbReference type="InterPro" id="IPR049455">
    <property type="entry name" value="ASH2-like_PHD"/>
</dbReference>
<evidence type="ECO:0000256" key="4">
    <source>
        <dbReference type="ARBA" id="ARBA00022833"/>
    </source>
</evidence>
<evidence type="ECO:0000256" key="2">
    <source>
        <dbReference type="ARBA" id="ARBA00022723"/>
    </source>
</evidence>
<keyword evidence="5" id="KW-0539">Nucleus</keyword>
<dbReference type="InterPro" id="IPR019786">
    <property type="entry name" value="Zinc_finger_PHD-type_CS"/>
</dbReference>
<feature type="domain" description="SPRY" evidence="7">
    <location>
        <begin position="414"/>
        <end position="577"/>
    </location>
</feature>
<dbReference type="Pfam" id="PF00622">
    <property type="entry name" value="SPRY"/>
    <property type="match status" value="1"/>
</dbReference>
<comment type="subcellular location">
    <subcellularLocation>
        <location evidence="1">Nucleus</location>
    </subcellularLocation>
</comment>
<organism evidence="8">
    <name type="scientific">Evadne anonyx</name>
    <dbReference type="NCBI Taxonomy" id="141404"/>
    <lineage>
        <taxon>Eukaryota</taxon>
        <taxon>Metazoa</taxon>
        <taxon>Ecdysozoa</taxon>
        <taxon>Arthropoda</taxon>
        <taxon>Crustacea</taxon>
        <taxon>Branchiopoda</taxon>
        <taxon>Diplostraca</taxon>
        <taxon>Cladocera</taxon>
        <taxon>Onychopoda</taxon>
        <taxon>Podonidae</taxon>
        <taxon>Evadne</taxon>
    </lineage>
</organism>
<feature type="region of interest" description="Disordered" evidence="6">
    <location>
        <begin position="1"/>
        <end position="62"/>
    </location>
</feature>